<comment type="caution">
    <text evidence="1">The sequence shown here is derived from an EMBL/GenBank/DDBJ whole genome shotgun (WGS) entry which is preliminary data.</text>
</comment>
<dbReference type="Proteomes" id="UP000612899">
    <property type="component" value="Unassembled WGS sequence"/>
</dbReference>
<evidence type="ECO:0000313" key="1">
    <source>
        <dbReference type="EMBL" id="GIH03394.1"/>
    </source>
</evidence>
<evidence type="ECO:0000313" key="2">
    <source>
        <dbReference type="Proteomes" id="UP000612899"/>
    </source>
</evidence>
<sequence>MASRGFLGFAVDGTEKISYVHDDSYPQGTGAWVLRWLRSRARAKASQLPDQVRALRVVRDDDKPTPQDVQQLHRWSDMTVGSASTTDWYCLLRRTQGHPVGILAAGVILDSTVTAFDSVWTDWGYIVDLDTACFEVYRGGEPAGNHPAGRFAGRVCGLPALADVEPCSLLASWPLTALPFRRDFLAKLGAV</sequence>
<proteinExistence type="predicted"/>
<accession>A0A8J3Q4Q1</accession>
<dbReference type="EMBL" id="BONY01000007">
    <property type="protein sequence ID" value="GIH03394.1"/>
    <property type="molecule type" value="Genomic_DNA"/>
</dbReference>
<protein>
    <submittedName>
        <fullName evidence="1">Uncharacterized protein</fullName>
    </submittedName>
</protein>
<keyword evidence="2" id="KW-1185">Reference proteome</keyword>
<dbReference type="AlphaFoldDB" id="A0A8J3Q4Q1"/>
<organism evidence="1 2">
    <name type="scientific">Rhizocola hellebori</name>
    <dbReference type="NCBI Taxonomy" id="1392758"/>
    <lineage>
        <taxon>Bacteria</taxon>
        <taxon>Bacillati</taxon>
        <taxon>Actinomycetota</taxon>
        <taxon>Actinomycetes</taxon>
        <taxon>Micromonosporales</taxon>
        <taxon>Micromonosporaceae</taxon>
        <taxon>Rhizocola</taxon>
    </lineage>
</organism>
<gene>
    <name evidence="1" type="ORF">Rhe02_14610</name>
</gene>
<reference evidence="1" key="1">
    <citation type="submission" date="2021-01" db="EMBL/GenBank/DDBJ databases">
        <title>Whole genome shotgun sequence of Rhizocola hellebori NBRC 109834.</title>
        <authorList>
            <person name="Komaki H."/>
            <person name="Tamura T."/>
        </authorList>
    </citation>
    <scope>NUCLEOTIDE SEQUENCE</scope>
    <source>
        <strain evidence="1">NBRC 109834</strain>
    </source>
</reference>
<name>A0A8J3Q4Q1_9ACTN</name>